<gene>
    <name evidence="2" type="ORF">GCM10010339_44710</name>
</gene>
<reference evidence="2" key="1">
    <citation type="journal article" date="2014" name="Int. J. Syst. Evol. Microbiol.">
        <title>Complete genome sequence of Corynebacterium casei LMG S-19264T (=DSM 44701T), isolated from a smear-ripened cheese.</title>
        <authorList>
            <consortium name="US DOE Joint Genome Institute (JGI-PGF)"/>
            <person name="Walter F."/>
            <person name="Albersmeier A."/>
            <person name="Kalinowski J."/>
            <person name="Ruckert C."/>
        </authorList>
    </citation>
    <scope>NUCLEOTIDE SEQUENCE</scope>
    <source>
        <strain evidence="2">JCM 4714</strain>
    </source>
</reference>
<protein>
    <submittedName>
        <fullName evidence="2">Uncharacterized protein</fullName>
    </submittedName>
</protein>
<evidence type="ECO:0000256" key="1">
    <source>
        <dbReference type="SAM" id="MobiDB-lite"/>
    </source>
</evidence>
<name>A0A918YKA0_9ACTN</name>
<organism evidence="2 3">
    <name type="scientific">Streptomyces alanosinicus</name>
    <dbReference type="NCBI Taxonomy" id="68171"/>
    <lineage>
        <taxon>Bacteria</taxon>
        <taxon>Bacillati</taxon>
        <taxon>Actinomycetota</taxon>
        <taxon>Actinomycetes</taxon>
        <taxon>Kitasatosporales</taxon>
        <taxon>Streptomycetaceae</taxon>
        <taxon>Streptomyces</taxon>
    </lineage>
</organism>
<dbReference type="EMBL" id="BMVG01000010">
    <property type="protein sequence ID" value="GHE06090.1"/>
    <property type="molecule type" value="Genomic_DNA"/>
</dbReference>
<comment type="caution">
    <text evidence="2">The sequence shown here is derived from an EMBL/GenBank/DDBJ whole genome shotgun (WGS) entry which is preliminary data.</text>
</comment>
<dbReference type="AlphaFoldDB" id="A0A918YKA0"/>
<proteinExistence type="predicted"/>
<feature type="compositionally biased region" description="Basic and acidic residues" evidence="1">
    <location>
        <begin position="68"/>
        <end position="100"/>
    </location>
</feature>
<accession>A0A918YKA0</accession>
<reference evidence="2" key="2">
    <citation type="submission" date="2020-09" db="EMBL/GenBank/DDBJ databases">
        <authorList>
            <person name="Sun Q."/>
            <person name="Ohkuma M."/>
        </authorList>
    </citation>
    <scope>NUCLEOTIDE SEQUENCE</scope>
    <source>
        <strain evidence="2">JCM 4714</strain>
    </source>
</reference>
<feature type="region of interest" description="Disordered" evidence="1">
    <location>
        <begin position="1"/>
        <end position="118"/>
    </location>
</feature>
<dbReference type="Proteomes" id="UP000655443">
    <property type="component" value="Unassembled WGS sequence"/>
</dbReference>
<evidence type="ECO:0000313" key="2">
    <source>
        <dbReference type="EMBL" id="GHE06090.1"/>
    </source>
</evidence>
<sequence length="166" mass="17303">MPAEAPAVLGERHPAATEHQPVADARADGQDGETVESAARPEPGLGLDQGGHVVLHDDRQPGALPHQSGERHLPPAEERRPGDHRALAHQTAHADADAGRSRAPLRQCGGHLREQGGDSVRIAPGERTVEPAGDLAAQVGDDAVDHVTRDLEAEEGPGVGHDPEGL</sequence>
<keyword evidence="3" id="KW-1185">Reference proteome</keyword>
<evidence type="ECO:0000313" key="3">
    <source>
        <dbReference type="Proteomes" id="UP000655443"/>
    </source>
</evidence>